<dbReference type="FlyBase" id="FBgn0266410">
    <property type="gene designation" value="drn"/>
</dbReference>
<evidence type="ECO:0000256" key="1">
    <source>
        <dbReference type="SAM" id="MobiDB-lite"/>
    </source>
</evidence>
<proteinExistence type="evidence at transcript level"/>
<dbReference type="AGR" id="FB:FBgn0266410"/>
<evidence type="ECO:0000313" key="3">
    <source>
        <dbReference type="FlyBase" id="FBgn0266410"/>
    </source>
</evidence>
<sequence>MGGEAMEKSEGGDQPESAGEKEQVHQGADQQVQREKRRRSVSPDGGDVGSVKMADVVLEGASDVAVTKKRVNINHNTSSSHRHSCFPHKIDSHSADSIRILGNSCTVDGALLKPKKRHSTPHSEC</sequence>
<dbReference type="ExpressionAtlas" id="Q8T3W4">
    <property type="expression patterns" value="baseline and differential"/>
</dbReference>
<reference evidence="2" key="1">
    <citation type="submission" date="2002-03" db="EMBL/GenBank/DDBJ databases">
        <authorList>
            <person name="Stapleton M."/>
            <person name="Brokstein P."/>
            <person name="Hong L."/>
            <person name="Agbayani A."/>
            <person name="Carlson J."/>
            <person name="Champe M."/>
            <person name="Chavez C."/>
            <person name="Dorsett V."/>
            <person name="Dresnek D."/>
            <person name="Farfan D."/>
            <person name="Frise E."/>
            <person name="George R."/>
            <person name="Gonzalez M."/>
            <person name="Guarin H."/>
            <person name="Kronmiller B."/>
            <person name="Li P."/>
            <person name="Liao G."/>
            <person name="Miranda A."/>
            <person name="Mungall C.J."/>
            <person name="Nunoo J."/>
            <person name="Pacleb J."/>
            <person name="Paragas V."/>
            <person name="Park S."/>
            <person name="Patel S."/>
            <person name="Phouanenavong S."/>
            <person name="Wan K."/>
            <person name="Yu C."/>
            <person name="Lewis S.E."/>
            <person name="Rubin G.M."/>
            <person name="Celniker S."/>
        </authorList>
    </citation>
    <scope>NUCLEOTIDE SEQUENCE</scope>
</reference>
<organism evidence="2">
    <name type="scientific">Drosophila melanogaster</name>
    <name type="common">Fruit fly</name>
    <dbReference type="NCBI Taxonomy" id="7227"/>
    <lineage>
        <taxon>Eukaryota</taxon>
        <taxon>Metazoa</taxon>
        <taxon>Ecdysozoa</taxon>
        <taxon>Arthropoda</taxon>
        <taxon>Hexapoda</taxon>
        <taxon>Insecta</taxon>
        <taxon>Pterygota</taxon>
        <taxon>Neoptera</taxon>
        <taxon>Endopterygota</taxon>
        <taxon>Diptera</taxon>
        <taxon>Brachycera</taxon>
        <taxon>Muscomorpha</taxon>
        <taxon>Ephydroidea</taxon>
        <taxon>Drosophilidae</taxon>
        <taxon>Drosophila</taxon>
        <taxon>Sophophora</taxon>
    </lineage>
</organism>
<dbReference type="AlphaFoldDB" id="Q8T3W4"/>
<evidence type="ECO:0000313" key="2">
    <source>
        <dbReference type="EMBL" id="AAL90204.1"/>
    </source>
</evidence>
<feature type="compositionally biased region" description="Basic and acidic residues" evidence="1">
    <location>
        <begin position="1"/>
        <end position="11"/>
    </location>
</feature>
<dbReference type="EMBL" id="AY089466">
    <property type="protein sequence ID" value="AAL90204.1"/>
    <property type="molecule type" value="mRNA"/>
</dbReference>
<name>Q8T3W4_DROME</name>
<dbReference type="VEuPathDB" id="VectorBase:FBgn0266410"/>
<protein>
    <submittedName>
        <fullName evidence="2">AT27792p</fullName>
    </submittedName>
</protein>
<dbReference type="UCSC" id="CG33937-RA">
    <property type="organism name" value="d. melanogaster"/>
</dbReference>
<accession>Q8T3W4</accession>
<gene>
    <name evidence="3" type="primary">drn</name>
    <name evidence="2" type="synonym">CG16751</name>
    <name evidence="3" type="ORF">CG45050</name>
</gene>
<feature type="region of interest" description="Disordered" evidence="1">
    <location>
        <begin position="1"/>
        <end position="53"/>
    </location>
</feature>
<dbReference type="OrthoDB" id="428577at2759"/>
<dbReference type="Bgee" id="FBgn0266410">
    <property type="expression patterns" value="Expressed in indirect flight muscle cell (Drosophila) in body wall and 270 other cell types or tissues"/>
</dbReference>